<keyword evidence="1" id="KW-0472">Membrane</keyword>
<organism evidence="2">
    <name type="scientific">gut metagenome</name>
    <dbReference type="NCBI Taxonomy" id="749906"/>
    <lineage>
        <taxon>unclassified sequences</taxon>
        <taxon>metagenomes</taxon>
        <taxon>organismal metagenomes</taxon>
    </lineage>
</organism>
<dbReference type="PANTHER" id="PTHR39165:SF1">
    <property type="entry name" value="DUF456 DOMAIN-CONTAINING PROTEIN"/>
    <property type="match status" value="1"/>
</dbReference>
<sequence>MLDIFLIVVGALCLLAGMAGCILPILPGPPISYVGLLLLHVTDKVQFTTTQLLAWLLAVVVMQVLDYFIPMLGSKYFGGSKWGNWGCVIGTLTGLLFLPWGIVFGPFLGAVVGELLGNKEFSQAFRSGIGSLAGFLVGTMLKFMICGYFFYQFIVSLVC</sequence>
<evidence type="ECO:0000313" key="2">
    <source>
        <dbReference type="EMBL" id="EJW98146.1"/>
    </source>
</evidence>
<dbReference type="PANTHER" id="PTHR39165">
    <property type="entry name" value="IG HYPOTHETICAL 17883"/>
    <property type="match status" value="1"/>
</dbReference>
<reference evidence="2" key="1">
    <citation type="journal article" date="2012" name="PLoS ONE">
        <title>Gene sets for utilization of primary and secondary nutrition supplies in the distal gut of endangered iberian lynx.</title>
        <authorList>
            <person name="Alcaide M."/>
            <person name="Messina E."/>
            <person name="Richter M."/>
            <person name="Bargiela R."/>
            <person name="Peplies J."/>
            <person name="Huws S.A."/>
            <person name="Newbold C.J."/>
            <person name="Golyshin P.N."/>
            <person name="Simon M.A."/>
            <person name="Lopez G."/>
            <person name="Yakimov M.M."/>
            <person name="Ferrer M."/>
        </authorList>
    </citation>
    <scope>NUCLEOTIDE SEQUENCE</scope>
</reference>
<feature type="transmembrane region" description="Helical" evidence="1">
    <location>
        <begin position="128"/>
        <end position="151"/>
    </location>
</feature>
<keyword evidence="1" id="KW-0812">Transmembrane</keyword>
<dbReference type="Pfam" id="PF04306">
    <property type="entry name" value="DUF456"/>
    <property type="match status" value="1"/>
</dbReference>
<protein>
    <submittedName>
        <fullName evidence="2">Membrane protein containing DUF456</fullName>
    </submittedName>
</protein>
<proteinExistence type="predicted"/>
<comment type="caution">
    <text evidence="2">The sequence shown here is derived from an EMBL/GenBank/DDBJ whole genome shotgun (WGS) entry which is preliminary data.</text>
</comment>
<feature type="transmembrane region" description="Helical" evidence="1">
    <location>
        <begin position="85"/>
        <end position="108"/>
    </location>
</feature>
<gene>
    <name evidence="2" type="ORF">EVA_13760</name>
</gene>
<feature type="transmembrane region" description="Helical" evidence="1">
    <location>
        <begin position="52"/>
        <end position="73"/>
    </location>
</feature>
<dbReference type="InterPro" id="IPR007403">
    <property type="entry name" value="DUF456"/>
</dbReference>
<keyword evidence="1" id="KW-1133">Transmembrane helix</keyword>
<accession>J9FT67</accession>
<dbReference type="EMBL" id="AMCI01004411">
    <property type="protein sequence ID" value="EJW98146.1"/>
    <property type="molecule type" value="Genomic_DNA"/>
</dbReference>
<dbReference type="AlphaFoldDB" id="J9FT67"/>
<name>J9FT67_9ZZZZ</name>
<evidence type="ECO:0000256" key="1">
    <source>
        <dbReference type="SAM" id="Phobius"/>
    </source>
</evidence>